<comment type="caution">
    <text evidence="1">The sequence shown here is derived from an EMBL/GenBank/DDBJ whole genome shotgun (WGS) entry which is preliminary data.</text>
</comment>
<evidence type="ECO:0008006" key="3">
    <source>
        <dbReference type="Google" id="ProtNLM"/>
    </source>
</evidence>
<proteinExistence type="predicted"/>
<name>A0ABS5F087_9PROT</name>
<sequence length="126" mass="13331">MPYVEILAPPLPAERRQQAATAVTEGICRAFSVGPETVTLYFLDIAPGAYAHAGVVGGLPEEQRIFVKVHAYRRGIAERRNAAAAVTAPLASLYGTTPKALAVYFLDRATDEVAHAGRLAADAEPG</sequence>
<evidence type="ECO:0000313" key="1">
    <source>
        <dbReference type="EMBL" id="MBR0665941.1"/>
    </source>
</evidence>
<gene>
    <name evidence="1" type="ORF">GXW71_16400</name>
</gene>
<protein>
    <recommendedName>
        <fullName evidence="3">4-oxalocrotonate tautomerase</fullName>
    </recommendedName>
</protein>
<reference evidence="2" key="1">
    <citation type="journal article" date="2021" name="Syst. Appl. Microbiol.">
        <title>Roseomonas hellenica sp. nov., isolated from roots of wild-growing Alkanna tinctoria.</title>
        <authorList>
            <person name="Rat A."/>
            <person name="Naranjo H.D."/>
            <person name="Lebbe L."/>
            <person name="Cnockaert M."/>
            <person name="Krigas N."/>
            <person name="Grigoriadou K."/>
            <person name="Maloupa E."/>
            <person name="Willems A."/>
        </authorList>
    </citation>
    <scope>NUCLEOTIDE SEQUENCE [LARGE SCALE GENOMIC DNA]</scope>
    <source>
        <strain evidence="2">LMG 31523</strain>
    </source>
</reference>
<evidence type="ECO:0000313" key="2">
    <source>
        <dbReference type="Proteomes" id="UP001196870"/>
    </source>
</evidence>
<dbReference type="Gene3D" id="3.30.429.10">
    <property type="entry name" value="Macrophage Migration Inhibitory Factor"/>
    <property type="match status" value="1"/>
</dbReference>
<dbReference type="Proteomes" id="UP001196870">
    <property type="component" value="Unassembled WGS sequence"/>
</dbReference>
<dbReference type="EMBL" id="JAAGBB010000019">
    <property type="protein sequence ID" value="MBR0665941.1"/>
    <property type="molecule type" value="Genomic_DNA"/>
</dbReference>
<organism evidence="1 2">
    <name type="scientific">Plastoroseomonas hellenica</name>
    <dbReference type="NCBI Taxonomy" id="2687306"/>
    <lineage>
        <taxon>Bacteria</taxon>
        <taxon>Pseudomonadati</taxon>
        <taxon>Pseudomonadota</taxon>
        <taxon>Alphaproteobacteria</taxon>
        <taxon>Acetobacterales</taxon>
        <taxon>Acetobacteraceae</taxon>
        <taxon>Plastoroseomonas</taxon>
    </lineage>
</organism>
<accession>A0ABS5F087</accession>
<dbReference type="InterPro" id="IPR014347">
    <property type="entry name" value="Tautomerase/MIF_sf"/>
</dbReference>
<dbReference type="RefSeq" id="WP_211853616.1">
    <property type="nucleotide sequence ID" value="NZ_JAAGBB010000019.1"/>
</dbReference>
<keyword evidence="2" id="KW-1185">Reference proteome</keyword>
<dbReference type="SUPFAM" id="SSF55331">
    <property type="entry name" value="Tautomerase/MIF"/>
    <property type="match status" value="2"/>
</dbReference>